<dbReference type="Gene3D" id="3.40.220.10">
    <property type="entry name" value="Leucine Aminopeptidase, subunit E, domain 1"/>
    <property type="match status" value="1"/>
</dbReference>
<dbReference type="Proteomes" id="UP000179807">
    <property type="component" value="Unassembled WGS sequence"/>
</dbReference>
<dbReference type="PANTHER" id="PTHR11106">
    <property type="entry name" value="GANGLIOSIDE INDUCED DIFFERENTIATION ASSOCIATED PROTEIN 2-RELATED"/>
    <property type="match status" value="1"/>
</dbReference>
<name>A0A1J4J9A0_9EUKA</name>
<evidence type="ECO:0000259" key="2">
    <source>
        <dbReference type="PROSITE" id="PS51154"/>
    </source>
</evidence>
<dbReference type="EMBL" id="MLAK01001226">
    <property type="protein sequence ID" value="OHS95720.1"/>
    <property type="molecule type" value="Genomic_DNA"/>
</dbReference>
<sequence length="452" mass="50770">MSEEPVQNKTMANPTEEQPSKSEENNTEITSNTEIQNHSHENEEDENNDSLENLKERLQQNLANFLDDEEEEEEDYSSDNILLPQFAETQAENENESFTEHSITAESQPVQSSYFKKPILPSKNIRHQPTKSSAPASIPLSEIPTWLEMAPEILKKLAPPSPENILFEPNNEINQKITYFPRGDSTVLAVDAIVNAANSGLYAGGGICGAIHRAAGRELESACMKIGGCKTGGAVMTPGFKLPSKYVIHAVGPIGESPKELESAYKATLGFIDGKDVRSVALCCLSTGIYGYPIRPATKIALRVVREFLEDAENRKKTDRIIFVVFMEKDCRVYENFLHLYFPLEGEVEYNEKLVQKVESQPPPEAEPANPQTDNSETAGNENNNENDQNLCENNNENIQNTEKQNVQEETICSMDKYVEESKNRAVKNEIENEKEEREKEEANEEFTIEQD</sequence>
<feature type="compositionally biased region" description="Polar residues" evidence="1">
    <location>
        <begin position="1"/>
        <end position="17"/>
    </location>
</feature>
<dbReference type="Pfam" id="PF01661">
    <property type="entry name" value="Macro"/>
    <property type="match status" value="1"/>
</dbReference>
<feature type="compositionally biased region" description="Polar residues" evidence="1">
    <location>
        <begin position="100"/>
        <end position="110"/>
    </location>
</feature>
<dbReference type="GeneID" id="94830120"/>
<feature type="compositionally biased region" description="Basic and acidic residues" evidence="1">
    <location>
        <begin position="417"/>
        <end position="441"/>
    </location>
</feature>
<protein>
    <submittedName>
        <fullName evidence="3">Appr-1-p processing enzyme family protein</fullName>
    </submittedName>
</protein>
<evidence type="ECO:0000256" key="1">
    <source>
        <dbReference type="SAM" id="MobiDB-lite"/>
    </source>
</evidence>
<comment type="caution">
    <text evidence="3">The sequence shown here is derived from an EMBL/GenBank/DDBJ whole genome shotgun (WGS) entry which is preliminary data.</text>
</comment>
<evidence type="ECO:0000313" key="3">
    <source>
        <dbReference type="EMBL" id="OHS95720.1"/>
    </source>
</evidence>
<proteinExistence type="predicted"/>
<feature type="region of interest" description="Disordered" evidence="1">
    <location>
        <begin position="357"/>
        <end position="452"/>
    </location>
</feature>
<feature type="region of interest" description="Disordered" evidence="1">
    <location>
        <begin position="1"/>
        <end position="78"/>
    </location>
</feature>
<dbReference type="OrthoDB" id="6077599at2759"/>
<dbReference type="RefSeq" id="XP_068348857.1">
    <property type="nucleotide sequence ID" value="XM_068495416.1"/>
</dbReference>
<accession>A0A1J4J9A0</accession>
<evidence type="ECO:0000313" key="4">
    <source>
        <dbReference type="Proteomes" id="UP000179807"/>
    </source>
</evidence>
<dbReference type="InterPro" id="IPR043472">
    <property type="entry name" value="Macro_dom-like"/>
</dbReference>
<dbReference type="PROSITE" id="PS51154">
    <property type="entry name" value="MACRO"/>
    <property type="match status" value="1"/>
</dbReference>
<feature type="compositionally biased region" description="Acidic residues" evidence="1">
    <location>
        <begin position="66"/>
        <end position="77"/>
    </location>
</feature>
<dbReference type="InterPro" id="IPR002589">
    <property type="entry name" value="Macro_dom"/>
</dbReference>
<dbReference type="SUPFAM" id="SSF52949">
    <property type="entry name" value="Macro domain-like"/>
    <property type="match status" value="1"/>
</dbReference>
<dbReference type="SMART" id="SM00506">
    <property type="entry name" value="A1pp"/>
    <property type="match status" value="1"/>
</dbReference>
<feature type="compositionally biased region" description="Acidic residues" evidence="1">
    <location>
        <begin position="442"/>
        <end position="452"/>
    </location>
</feature>
<reference evidence="3" key="1">
    <citation type="submission" date="2016-10" db="EMBL/GenBank/DDBJ databases">
        <authorList>
            <person name="Benchimol M."/>
            <person name="Almeida L.G."/>
            <person name="Vasconcelos A.T."/>
            <person name="Perreira-Neves A."/>
            <person name="Rosa I.A."/>
            <person name="Tasca T."/>
            <person name="Bogo M.R."/>
            <person name="de Souza W."/>
        </authorList>
    </citation>
    <scope>NUCLEOTIDE SEQUENCE [LARGE SCALE GENOMIC DNA]</scope>
    <source>
        <strain evidence="3">K</strain>
    </source>
</reference>
<keyword evidence="4" id="KW-1185">Reference proteome</keyword>
<dbReference type="PANTHER" id="PTHR11106:SF27">
    <property type="entry name" value="MACRO DOMAIN-CONTAINING PROTEIN"/>
    <property type="match status" value="1"/>
</dbReference>
<feature type="domain" description="Macro" evidence="2">
    <location>
        <begin position="165"/>
        <end position="342"/>
    </location>
</feature>
<dbReference type="CDD" id="cd02908">
    <property type="entry name" value="Macro_OAADPr_deacetylase"/>
    <property type="match status" value="1"/>
</dbReference>
<organism evidence="3 4">
    <name type="scientific">Tritrichomonas foetus</name>
    <dbReference type="NCBI Taxonomy" id="1144522"/>
    <lineage>
        <taxon>Eukaryota</taxon>
        <taxon>Metamonada</taxon>
        <taxon>Parabasalia</taxon>
        <taxon>Tritrichomonadida</taxon>
        <taxon>Tritrichomonadidae</taxon>
        <taxon>Tritrichomonas</taxon>
    </lineage>
</organism>
<feature type="region of interest" description="Disordered" evidence="1">
    <location>
        <begin position="90"/>
        <end position="110"/>
    </location>
</feature>
<dbReference type="VEuPathDB" id="TrichDB:TRFO_10367"/>
<gene>
    <name evidence="3" type="ORF">TRFO_10367</name>
</gene>
<feature type="compositionally biased region" description="Low complexity" evidence="1">
    <location>
        <begin position="381"/>
        <end position="405"/>
    </location>
</feature>
<dbReference type="AlphaFoldDB" id="A0A1J4J9A0"/>